<keyword evidence="1" id="KW-0472">Membrane</keyword>
<dbReference type="GO" id="GO:0015627">
    <property type="term" value="C:type II protein secretion system complex"/>
    <property type="evidence" value="ECO:0007669"/>
    <property type="project" value="TreeGrafter"/>
</dbReference>
<dbReference type="GO" id="GO:0006281">
    <property type="term" value="P:DNA repair"/>
    <property type="evidence" value="ECO:0007669"/>
    <property type="project" value="InterPro"/>
</dbReference>
<dbReference type="EMBL" id="FQZS01000006">
    <property type="protein sequence ID" value="SHI70295.1"/>
    <property type="molecule type" value="Genomic_DNA"/>
</dbReference>
<dbReference type="GO" id="GO:0003677">
    <property type="term" value="F:DNA binding"/>
    <property type="evidence" value="ECO:0007669"/>
    <property type="project" value="InterPro"/>
</dbReference>
<evidence type="ECO:0000259" key="2">
    <source>
        <dbReference type="SMART" id="SM00278"/>
    </source>
</evidence>
<dbReference type="NCBIfam" id="TIGR00426">
    <property type="entry name" value="competence protein ComEA helix-hairpin-helix repeat region"/>
    <property type="match status" value="1"/>
</dbReference>
<dbReference type="SUPFAM" id="SSF47781">
    <property type="entry name" value="RuvA domain 2-like"/>
    <property type="match status" value="1"/>
</dbReference>
<dbReference type="Gene3D" id="1.10.150.310">
    <property type="entry name" value="Tex RuvX-like domain-like"/>
    <property type="match status" value="1"/>
</dbReference>
<dbReference type="PANTHER" id="PTHR21180">
    <property type="entry name" value="ENDONUCLEASE/EXONUCLEASE/PHOSPHATASE FAMILY DOMAIN-CONTAINING PROTEIN 1"/>
    <property type="match status" value="1"/>
</dbReference>
<dbReference type="RefSeq" id="WP_073025222.1">
    <property type="nucleotide sequence ID" value="NZ_FQZS01000006.1"/>
</dbReference>
<dbReference type="GO" id="GO:0015628">
    <property type="term" value="P:protein secretion by the type II secretion system"/>
    <property type="evidence" value="ECO:0007669"/>
    <property type="project" value="TreeGrafter"/>
</dbReference>
<dbReference type="InterPro" id="IPR003583">
    <property type="entry name" value="Hlx-hairpin-Hlx_DNA-bd_motif"/>
</dbReference>
<keyword evidence="1" id="KW-1133">Transmembrane helix</keyword>
<name>A0A1M6DAW1_9FIRM</name>
<sequence length="207" mass="22752">MYSKKEKVLICIIIILALALIGNVYINSHKPTEISLESNEYEDAKKDEDEIKRTQQESELIGVHISGAVKNPGFIWIKEGTRLGEALNYVGGALVDADLDAVNLSKKLSDEEKVYIPRIGENIEKAEILSGNGKTSVNSSFNDGKININTAGIDELDSLPGIGEAYAKRIIEYREANGPFKSIEDIKNVSGIGAKRYEAIKDLIKVK</sequence>
<organism evidence="3 4">
    <name type="scientific">Lutispora thermophila DSM 19022</name>
    <dbReference type="NCBI Taxonomy" id="1122184"/>
    <lineage>
        <taxon>Bacteria</taxon>
        <taxon>Bacillati</taxon>
        <taxon>Bacillota</taxon>
        <taxon>Clostridia</taxon>
        <taxon>Lutisporales</taxon>
        <taxon>Lutisporaceae</taxon>
        <taxon>Lutispora</taxon>
    </lineage>
</organism>
<feature type="domain" description="Helix-hairpin-helix DNA-binding motif class 1" evidence="2">
    <location>
        <begin position="154"/>
        <end position="173"/>
    </location>
</feature>
<dbReference type="Pfam" id="PF12836">
    <property type="entry name" value="HHH_3"/>
    <property type="match status" value="1"/>
</dbReference>
<evidence type="ECO:0000313" key="3">
    <source>
        <dbReference type="EMBL" id="SHI70295.1"/>
    </source>
</evidence>
<evidence type="ECO:0000256" key="1">
    <source>
        <dbReference type="SAM" id="Phobius"/>
    </source>
</evidence>
<dbReference type="PANTHER" id="PTHR21180:SF32">
    <property type="entry name" value="ENDONUCLEASE_EXONUCLEASE_PHOSPHATASE FAMILY DOMAIN-CONTAINING PROTEIN 1"/>
    <property type="match status" value="1"/>
</dbReference>
<dbReference type="InterPro" id="IPR019554">
    <property type="entry name" value="Soluble_ligand-bd"/>
</dbReference>
<protein>
    <submittedName>
        <fullName evidence="3">Competence protein ComEA</fullName>
    </submittedName>
</protein>
<dbReference type="InterPro" id="IPR051675">
    <property type="entry name" value="Endo/Exo/Phosphatase_dom_1"/>
</dbReference>
<evidence type="ECO:0000313" key="4">
    <source>
        <dbReference type="Proteomes" id="UP000184442"/>
    </source>
</evidence>
<dbReference type="InterPro" id="IPR004509">
    <property type="entry name" value="Competence_ComEA_HhH"/>
</dbReference>
<dbReference type="InterPro" id="IPR010994">
    <property type="entry name" value="RuvA_2-like"/>
</dbReference>
<reference evidence="3 4" key="1">
    <citation type="submission" date="2016-11" db="EMBL/GenBank/DDBJ databases">
        <authorList>
            <person name="Jaros S."/>
            <person name="Januszkiewicz K."/>
            <person name="Wedrychowicz H."/>
        </authorList>
    </citation>
    <scope>NUCLEOTIDE SEQUENCE [LARGE SCALE GENOMIC DNA]</scope>
    <source>
        <strain evidence="3 4">DSM 19022</strain>
    </source>
</reference>
<dbReference type="STRING" id="1122184.SAMN02745176_01097"/>
<dbReference type="Gene3D" id="3.10.560.10">
    <property type="entry name" value="Outer membrane lipoprotein wza domain like"/>
    <property type="match status" value="1"/>
</dbReference>
<keyword evidence="4" id="KW-1185">Reference proteome</keyword>
<proteinExistence type="predicted"/>
<feature type="transmembrane region" description="Helical" evidence="1">
    <location>
        <begin position="7"/>
        <end position="26"/>
    </location>
</feature>
<dbReference type="AlphaFoldDB" id="A0A1M6DAW1"/>
<dbReference type="Proteomes" id="UP000184442">
    <property type="component" value="Unassembled WGS sequence"/>
</dbReference>
<feature type="domain" description="Helix-hairpin-helix DNA-binding motif class 1" evidence="2">
    <location>
        <begin position="184"/>
        <end position="203"/>
    </location>
</feature>
<dbReference type="SUPFAM" id="SSF142984">
    <property type="entry name" value="Nqo1 middle domain-like"/>
    <property type="match status" value="1"/>
</dbReference>
<dbReference type="SMART" id="SM00278">
    <property type="entry name" value="HhH1"/>
    <property type="match status" value="2"/>
</dbReference>
<dbReference type="Pfam" id="PF10531">
    <property type="entry name" value="SLBB"/>
    <property type="match status" value="1"/>
</dbReference>
<gene>
    <name evidence="3" type="ORF">SAMN02745176_01097</name>
</gene>
<keyword evidence="1" id="KW-0812">Transmembrane</keyword>
<accession>A0A1M6DAW1</accession>